<dbReference type="GO" id="GO:0001786">
    <property type="term" value="F:phosphatidylserine binding"/>
    <property type="evidence" value="ECO:0007669"/>
    <property type="project" value="TreeGrafter"/>
</dbReference>
<dbReference type="Proteomes" id="UP001345219">
    <property type="component" value="Chromosome 11"/>
</dbReference>
<dbReference type="GO" id="GO:0009408">
    <property type="term" value="P:response to heat"/>
    <property type="evidence" value="ECO:0007669"/>
    <property type="project" value="TreeGrafter"/>
</dbReference>
<dbReference type="GO" id="GO:0009651">
    <property type="term" value="P:response to salt stress"/>
    <property type="evidence" value="ECO:0007669"/>
    <property type="project" value="TreeGrafter"/>
</dbReference>
<dbReference type="SUPFAM" id="SSF47874">
    <property type="entry name" value="Annexin"/>
    <property type="match status" value="1"/>
</dbReference>
<evidence type="ECO:0008006" key="9">
    <source>
        <dbReference type="Google" id="ProtNLM"/>
    </source>
</evidence>
<dbReference type="PANTHER" id="PTHR10502:SF193">
    <property type="entry name" value="ANNEXIN D8"/>
    <property type="match status" value="1"/>
</dbReference>
<name>A0AAN7QCM6_9MYRT</name>
<organism evidence="7 8">
    <name type="scientific">Trapa incisa</name>
    <dbReference type="NCBI Taxonomy" id="236973"/>
    <lineage>
        <taxon>Eukaryota</taxon>
        <taxon>Viridiplantae</taxon>
        <taxon>Streptophyta</taxon>
        <taxon>Embryophyta</taxon>
        <taxon>Tracheophyta</taxon>
        <taxon>Spermatophyta</taxon>
        <taxon>Magnoliopsida</taxon>
        <taxon>eudicotyledons</taxon>
        <taxon>Gunneridae</taxon>
        <taxon>Pentapetalae</taxon>
        <taxon>rosids</taxon>
        <taxon>malvids</taxon>
        <taxon>Myrtales</taxon>
        <taxon>Lythraceae</taxon>
        <taxon>Trapa</taxon>
    </lineage>
</organism>
<feature type="binding site" evidence="6">
    <location>
        <position position="82"/>
    </location>
    <ligand>
        <name>Ca(2+)</name>
        <dbReference type="ChEBI" id="CHEBI:29108"/>
        <label>1</label>
    </ligand>
</feature>
<proteinExistence type="predicted"/>
<dbReference type="AlphaFoldDB" id="A0AAN7QCM6"/>
<keyword evidence="5" id="KW-0111">Calcium/phospholipid-binding</keyword>
<dbReference type="Gene3D" id="1.10.220.10">
    <property type="entry name" value="Annexin"/>
    <property type="match status" value="3"/>
</dbReference>
<dbReference type="GO" id="GO:0005509">
    <property type="term" value="F:calcium ion binding"/>
    <property type="evidence" value="ECO:0007669"/>
    <property type="project" value="InterPro"/>
</dbReference>
<keyword evidence="4" id="KW-0041">Annexin</keyword>
<keyword evidence="1 6" id="KW-0479">Metal-binding</keyword>
<accession>A0AAN7QCM6</accession>
<protein>
    <recommendedName>
        <fullName evidence="9">Annexin</fullName>
    </recommendedName>
</protein>
<gene>
    <name evidence="7" type="ORF">SAY87_013017</name>
</gene>
<dbReference type="GO" id="GO:0009414">
    <property type="term" value="P:response to water deprivation"/>
    <property type="evidence" value="ECO:0007669"/>
    <property type="project" value="TreeGrafter"/>
</dbReference>
<feature type="binding site" evidence="6">
    <location>
        <position position="124"/>
    </location>
    <ligand>
        <name>Ca(2+)</name>
        <dbReference type="ChEBI" id="CHEBI:29108"/>
        <label>1</label>
    </ligand>
</feature>
<dbReference type="InterPro" id="IPR018502">
    <property type="entry name" value="Annexin_repeat"/>
</dbReference>
<dbReference type="PRINTS" id="PR00196">
    <property type="entry name" value="ANNEXIN"/>
</dbReference>
<dbReference type="InterPro" id="IPR009118">
    <property type="entry name" value="AnnexinD_plant"/>
</dbReference>
<dbReference type="SMART" id="SM00335">
    <property type="entry name" value="ANX"/>
    <property type="match status" value="2"/>
</dbReference>
<feature type="binding site" evidence="6">
    <location>
        <position position="72"/>
    </location>
    <ligand>
        <name>Ca(2+)</name>
        <dbReference type="ChEBI" id="CHEBI:29108"/>
        <label>1</label>
    </ligand>
</feature>
<dbReference type="PANTHER" id="PTHR10502">
    <property type="entry name" value="ANNEXIN"/>
    <property type="match status" value="1"/>
</dbReference>
<dbReference type="GO" id="GO:0005886">
    <property type="term" value="C:plasma membrane"/>
    <property type="evidence" value="ECO:0007669"/>
    <property type="project" value="TreeGrafter"/>
</dbReference>
<evidence type="ECO:0000313" key="8">
    <source>
        <dbReference type="Proteomes" id="UP001345219"/>
    </source>
</evidence>
<comment type="caution">
    <text evidence="7">The sequence shown here is derived from an EMBL/GenBank/DDBJ whole genome shotgun (WGS) entry which is preliminary data.</text>
</comment>
<feature type="binding site" evidence="6">
    <location>
        <position position="84"/>
    </location>
    <ligand>
        <name>Ca(2+)</name>
        <dbReference type="ChEBI" id="CHEBI:29108"/>
        <label>1</label>
    </ligand>
</feature>
<reference evidence="7 8" key="1">
    <citation type="journal article" date="2023" name="Hortic Res">
        <title>Pangenome of water caltrop reveals structural variations and asymmetric subgenome divergence after allopolyploidization.</title>
        <authorList>
            <person name="Zhang X."/>
            <person name="Chen Y."/>
            <person name="Wang L."/>
            <person name="Yuan Y."/>
            <person name="Fang M."/>
            <person name="Shi L."/>
            <person name="Lu R."/>
            <person name="Comes H.P."/>
            <person name="Ma Y."/>
            <person name="Chen Y."/>
            <person name="Huang G."/>
            <person name="Zhou Y."/>
            <person name="Zheng Z."/>
            <person name="Qiu Y."/>
        </authorList>
    </citation>
    <scope>NUCLEOTIDE SEQUENCE [LARGE SCALE GENOMIC DNA]</scope>
    <source>
        <tissue evidence="7">Roots</tissue>
    </source>
</reference>
<dbReference type="InterPro" id="IPR037104">
    <property type="entry name" value="Annexin_sf"/>
</dbReference>
<dbReference type="InterPro" id="IPR001464">
    <property type="entry name" value="Annexin"/>
</dbReference>
<keyword evidence="8" id="KW-1185">Reference proteome</keyword>
<keyword evidence="2" id="KW-0677">Repeat</keyword>
<evidence type="ECO:0000256" key="5">
    <source>
        <dbReference type="ARBA" id="ARBA00023302"/>
    </source>
</evidence>
<dbReference type="PROSITE" id="PS51897">
    <property type="entry name" value="ANNEXIN_2"/>
    <property type="match status" value="3"/>
</dbReference>
<dbReference type="Pfam" id="PF00191">
    <property type="entry name" value="Annexin"/>
    <property type="match status" value="3"/>
</dbReference>
<evidence type="ECO:0000256" key="6">
    <source>
        <dbReference type="PIRSR" id="PIRSR609118-1"/>
    </source>
</evidence>
<dbReference type="GO" id="GO:0009409">
    <property type="term" value="P:response to cold"/>
    <property type="evidence" value="ECO:0007669"/>
    <property type="project" value="TreeGrafter"/>
</dbReference>
<dbReference type="PRINTS" id="PR01814">
    <property type="entry name" value="ANNEXINPLANT"/>
</dbReference>
<evidence type="ECO:0000256" key="1">
    <source>
        <dbReference type="ARBA" id="ARBA00022723"/>
    </source>
</evidence>
<dbReference type="GO" id="GO:0005544">
    <property type="term" value="F:calcium-dependent phospholipid binding"/>
    <property type="evidence" value="ECO:0007669"/>
    <property type="project" value="UniProtKB-KW"/>
</dbReference>
<evidence type="ECO:0000256" key="4">
    <source>
        <dbReference type="ARBA" id="ARBA00023216"/>
    </source>
</evidence>
<sequence>MTLNSLGIVDNLVIVELGPKVSKVVVMVGFHERGIEEELRPGIVMVAEIMATVIAPEDFSPAEDAETLKKAFQGLYSILSHGWGTDEKAVISILGYRNLSQRRLIREAYREIYREDLFSELQSEFSGHLEKALTHWILDPVDHVALLVHSELRKLNPNHGVIAEIACIRSPEDLLAVKRAYRSRYRRSMEEDVASLTSGNARKILVALASPFRFDGDEISEQTAVSEASILHEEIHGIDRNLEETVRILSTRSKAQLNATFNHYRDIYNTSITKVI</sequence>
<evidence type="ECO:0000313" key="7">
    <source>
        <dbReference type="EMBL" id="KAK4763579.1"/>
    </source>
</evidence>
<evidence type="ECO:0000256" key="2">
    <source>
        <dbReference type="ARBA" id="ARBA00022737"/>
    </source>
</evidence>
<keyword evidence="3 6" id="KW-0106">Calcium</keyword>
<evidence type="ECO:0000256" key="3">
    <source>
        <dbReference type="ARBA" id="ARBA00022837"/>
    </source>
</evidence>
<dbReference type="GO" id="GO:0005737">
    <property type="term" value="C:cytoplasm"/>
    <property type="evidence" value="ECO:0007669"/>
    <property type="project" value="TreeGrafter"/>
</dbReference>
<dbReference type="EMBL" id="JAXIOK010000008">
    <property type="protein sequence ID" value="KAK4763579.1"/>
    <property type="molecule type" value="Genomic_DNA"/>
</dbReference>